<dbReference type="EMBL" id="LLYW01000036">
    <property type="protein sequence ID" value="KUH32302.1"/>
    <property type="molecule type" value="Genomic_DNA"/>
</dbReference>
<proteinExistence type="predicted"/>
<dbReference type="STRING" id="227598.APY94_10420"/>
<evidence type="ECO:0000313" key="3">
    <source>
        <dbReference type="Proteomes" id="UP000053462"/>
    </source>
</evidence>
<evidence type="ECO:0000256" key="1">
    <source>
        <dbReference type="SAM" id="Phobius"/>
    </source>
</evidence>
<accession>A0A100XW94</accession>
<dbReference type="RefSeq" id="WP_157065529.1">
    <property type="nucleotide sequence ID" value="NZ_LLYW01000036.1"/>
</dbReference>
<keyword evidence="3" id="KW-1185">Reference proteome</keyword>
<reference evidence="2 3" key="1">
    <citation type="submission" date="2015-10" db="EMBL/GenBank/DDBJ databases">
        <title>Draft genome sequence of Thermococcus celericrescens strain DSM 17994.</title>
        <authorList>
            <person name="Hong S.-J."/>
            <person name="Park C.-E."/>
            <person name="Shin J.-H."/>
        </authorList>
    </citation>
    <scope>NUCLEOTIDE SEQUENCE [LARGE SCALE GENOMIC DNA]</scope>
    <source>
        <strain evidence="2 3">DSM 17994</strain>
    </source>
</reference>
<sequence length="341" mass="38229">MRAKIMLVLLVLIFMGTTTVSATAPAWLKPGAYVTYAVIVPKDARFGTNSVMIKLDMLNGRSFEALYPYLTRTMERNVSRDENYVTALWPTGTSYLTFEVLSVDNDTAKILVTLKLHDVVVERPDLANASVLVLSEVLTLDLKSGMYVRNGMPVARPSFFVDTSSPPGPGAVLLNVTVPEGGAWVMRIKNLSYSRYRDVEVLTHLRTFHPPFIYLESDVVRFNLHGPDYSFSGGTGFSALYDPSTGLMIASDMFSTPPELVLMGVISSTMEDVNASRALRKLLAEGSNKRWLQGWNLFATNVEFRDENPFERPRSPFVYYFVPLAIIALAVGIRDFWRWVR</sequence>
<gene>
    <name evidence="2" type="ORF">APY94_10420</name>
</gene>
<name>A0A100XW94_9EURY</name>
<dbReference type="Proteomes" id="UP000053462">
    <property type="component" value="Unassembled WGS sequence"/>
</dbReference>
<protein>
    <submittedName>
        <fullName evidence="2">Uncharacterized protein</fullName>
    </submittedName>
</protein>
<organism evidence="2 3">
    <name type="scientific">Thermococcus celericrescens</name>
    <dbReference type="NCBI Taxonomy" id="227598"/>
    <lineage>
        <taxon>Archaea</taxon>
        <taxon>Methanobacteriati</taxon>
        <taxon>Methanobacteriota</taxon>
        <taxon>Thermococci</taxon>
        <taxon>Thermococcales</taxon>
        <taxon>Thermococcaceae</taxon>
        <taxon>Thermococcus</taxon>
    </lineage>
</organism>
<feature type="transmembrane region" description="Helical" evidence="1">
    <location>
        <begin position="317"/>
        <end position="337"/>
    </location>
</feature>
<keyword evidence="1" id="KW-1133">Transmembrane helix</keyword>
<evidence type="ECO:0000313" key="2">
    <source>
        <dbReference type="EMBL" id="KUH32302.1"/>
    </source>
</evidence>
<keyword evidence="1" id="KW-0812">Transmembrane</keyword>
<comment type="caution">
    <text evidence="2">The sequence shown here is derived from an EMBL/GenBank/DDBJ whole genome shotgun (WGS) entry which is preliminary data.</text>
</comment>
<keyword evidence="1" id="KW-0472">Membrane</keyword>
<dbReference type="AlphaFoldDB" id="A0A100XW94"/>
<dbReference type="OrthoDB" id="95181at2157"/>